<evidence type="ECO:0000313" key="3">
    <source>
        <dbReference type="EMBL" id="SKC09083.1"/>
    </source>
</evidence>
<organism evidence="3 4">
    <name type="scientific">Dyadobacter psychrophilus</name>
    <dbReference type="NCBI Taxonomy" id="651661"/>
    <lineage>
        <taxon>Bacteria</taxon>
        <taxon>Pseudomonadati</taxon>
        <taxon>Bacteroidota</taxon>
        <taxon>Cytophagia</taxon>
        <taxon>Cytophagales</taxon>
        <taxon>Spirosomataceae</taxon>
        <taxon>Dyadobacter</taxon>
    </lineage>
</organism>
<dbReference type="PANTHER" id="PTHR32060:SF30">
    <property type="entry name" value="CARBOXY-TERMINAL PROCESSING PROTEASE CTPA"/>
    <property type="match status" value="1"/>
</dbReference>
<dbReference type="PANTHER" id="PTHR32060">
    <property type="entry name" value="TAIL-SPECIFIC PROTEASE"/>
    <property type="match status" value="1"/>
</dbReference>
<dbReference type="SUPFAM" id="SSF50156">
    <property type="entry name" value="PDZ domain-like"/>
    <property type="match status" value="1"/>
</dbReference>
<evidence type="ECO:0000259" key="2">
    <source>
        <dbReference type="SMART" id="SM00245"/>
    </source>
</evidence>
<name>A0A1T5GKY9_9BACT</name>
<gene>
    <name evidence="3" type="ORF">SAMN05660293_04069</name>
</gene>
<dbReference type="STRING" id="651661.SAMN05660293_04069"/>
<accession>A0A1T5GKY9</accession>
<dbReference type="Pfam" id="PF18294">
    <property type="entry name" value="Pept_S41_N"/>
    <property type="match status" value="1"/>
</dbReference>
<dbReference type="PROSITE" id="PS51257">
    <property type="entry name" value="PROKAR_LIPOPROTEIN"/>
    <property type="match status" value="1"/>
</dbReference>
<dbReference type="InterPro" id="IPR005151">
    <property type="entry name" value="Tail-specific_protease"/>
</dbReference>
<dbReference type="InterPro" id="IPR029045">
    <property type="entry name" value="ClpP/crotonase-like_dom_sf"/>
</dbReference>
<evidence type="ECO:0000256" key="1">
    <source>
        <dbReference type="SAM" id="SignalP"/>
    </source>
</evidence>
<dbReference type="GO" id="GO:0008236">
    <property type="term" value="F:serine-type peptidase activity"/>
    <property type="evidence" value="ECO:0007669"/>
    <property type="project" value="InterPro"/>
</dbReference>
<proteinExistence type="predicted"/>
<dbReference type="Pfam" id="PF03572">
    <property type="entry name" value="Peptidase_S41"/>
    <property type="match status" value="1"/>
</dbReference>
<dbReference type="EMBL" id="FUZA01000006">
    <property type="protein sequence ID" value="SKC09083.1"/>
    <property type="molecule type" value="Genomic_DNA"/>
</dbReference>
<dbReference type="Gene3D" id="2.30.42.10">
    <property type="match status" value="1"/>
</dbReference>
<dbReference type="CDD" id="cd07561">
    <property type="entry name" value="Peptidase_S41_CPP_like"/>
    <property type="match status" value="1"/>
</dbReference>
<feature type="signal peptide" evidence="1">
    <location>
        <begin position="1"/>
        <end position="18"/>
    </location>
</feature>
<dbReference type="SMART" id="SM00245">
    <property type="entry name" value="TSPc"/>
    <property type="match status" value="1"/>
</dbReference>
<keyword evidence="3" id="KW-0378">Hydrolase</keyword>
<dbReference type="RefSeq" id="WP_082216588.1">
    <property type="nucleotide sequence ID" value="NZ_FUZA01000006.1"/>
</dbReference>
<dbReference type="InterPro" id="IPR041613">
    <property type="entry name" value="Pept_S41_N"/>
</dbReference>
<dbReference type="OrthoDB" id="7168509at2"/>
<dbReference type="InterPro" id="IPR036034">
    <property type="entry name" value="PDZ_sf"/>
</dbReference>
<dbReference type="Proteomes" id="UP000190897">
    <property type="component" value="Unassembled WGS sequence"/>
</dbReference>
<dbReference type="GO" id="GO:0007165">
    <property type="term" value="P:signal transduction"/>
    <property type="evidence" value="ECO:0007669"/>
    <property type="project" value="TreeGrafter"/>
</dbReference>
<dbReference type="AlphaFoldDB" id="A0A1T5GKY9"/>
<protein>
    <submittedName>
        <fullName evidence="3">C-terminal processing protease CtpA/Prc, contains a PDZ domain</fullName>
    </submittedName>
</protein>
<feature type="domain" description="Tail specific protease" evidence="2">
    <location>
        <begin position="181"/>
        <end position="401"/>
    </location>
</feature>
<sequence length="464" mass="51803">MKLKLLLAILSISAAVLSCKEKNVDPATERETNEWIYENMKYWYYWNDNMTTSPDYSKDPASFFESLLYRYDATLRPDGDRFSWIQESAEELEASLAGQSKASGMEYKLTYFPTGSSNVIGVVLYVLPDSPAAKAGFARGDIFSSVNGQKMTGANYSQLLNSDEKLTYTLATINAEGALMEGTTTRDITPVVLQEDPVYFDTLYSIGANKIGYVVYHQFIPEPYQASNKQYDKKLDDIFNSFKNANVNALIVDLRYNPGGYVSSATNLASLIAKATSNDIFYYKEYNTEVTETNMKKYGETYFYDKFASKSQNIGSQLSNVVFLVSSRSASASELLINGLKPYMNVTLVGGKTVGKNVGSVTLTDSKKKVKWGLQPIVSKSLNKDKKSDYNVGFTPDIAASEGNILYPYGNPKDPLLSEALFKITGTRLTRQIKNARTLQEEDSQEITSTIQRKAGRSNMFYDK</sequence>
<feature type="chain" id="PRO_5013137798" evidence="1">
    <location>
        <begin position="19"/>
        <end position="464"/>
    </location>
</feature>
<evidence type="ECO:0000313" key="4">
    <source>
        <dbReference type="Proteomes" id="UP000190897"/>
    </source>
</evidence>
<dbReference type="Gene3D" id="3.30.750.170">
    <property type="match status" value="1"/>
</dbReference>
<reference evidence="4" key="1">
    <citation type="submission" date="2017-02" db="EMBL/GenBank/DDBJ databases">
        <authorList>
            <person name="Varghese N."/>
            <person name="Submissions S."/>
        </authorList>
    </citation>
    <scope>NUCLEOTIDE SEQUENCE [LARGE SCALE GENOMIC DNA]</scope>
    <source>
        <strain evidence="4">DSM 22270</strain>
    </source>
</reference>
<keyword evidence="4" id="KW-1185">Reference proteome</keyword>
<dbReference type="GO" id="GO:0006508">
    <property type="term" value="P:proteolysis"/>
    <property type="evidence" value="ECO:0007669"/>
    <property type="project" value="UniProtKB-KW"/>
</dbReference>
<dbReference type="GO" id="GO:0004175">
    <property type="term" value="F:endopeptidase activity"/>
    <property type="evidence" value="ECO:0007669"/>
    <property type="project" value="TreeGrafter"/>
</dbReference>
<dbReference type="SUPFAM" id="SSF52096">
    <property type="entry name" value="ClpP/crotonase"/>
    <property type="match status" value="1"/>
</dbReference>
<keyword evidence="3" id="KW-0645">Protease</keyword>
<dbReference type="InterPro" id="IPR041489">
    <property type="entry name" value="PDZ_6"/>
</dbReference>
<dbReference type="GO" id="GO:0030288">
    <property type="term" value="C:outer membrane-bounded periplasmic space"/>
    <property type="evidence" value="ECO:0007669"/>
    <property type="project" value="TreeGrafter"/>
</dbReference>
<dbReference type="Pfam" id="PF17820">
    <property type="entry name" value="PDZ_6"/>
    <property type="match status" value="1"/>
</dbReference>
<dbReference type="Gene3D" id="3.90.226.10">
    <property type="entry name" value="2-enoyl-CoA Hydratase, Chain A, domain 1"/>
    <property type="match status" value="1"/>
</dbReference>
<keyword evidence="1" id="KW-0732">Signal</keyword>